<name>A0A1B7T8C9_9ASCO</name>
<dbReference type="EMBL" id="LXPE01000310">
    <property type="protein sequence ID" value="OBA24974.1"/>
    <property type="molecule type" value="Genomic_DNA"/>
</dbReference>
<evidence type="ECO:0000313" key="2">
    <source>
        <dbReference type="Proteomes" id="UP000092321"/>
    </source>
</evidence>
<proteinExistence type="predicted"/>
<dbReference type="Proteomes" id="UP000092321">
    <property type="component" value="Unassembled WGS sequence"/>
</dbReference>
<keyword evidence="2" id="KW-1185">Reference proteome</keyword>
<evidence type="ECO:0000313" key="1">
    <source>
        <dbReference type="EMBL" id="OBA24974.1"/>
    </source>
</evidence>
<reference evidence="2" key="1">
    <citation type="journal article" date="2016" name="Proc. Natl. Acad. Sci. U.S.A.">
        <title>Comparative genomics of biotechnologically important yeasts.</title>
        <authorList>
            <person name="Riley R."/>
            <person name="Haridas S."/>
            <person name="Wolfe K.H."/>
            <person name="Lopes M.R."/>
            <person name="Hittinger C.T."/>
            <person name="Goeker M."/>
            <person name="Salamov A.A."/>
            <person name="Wisecaver J.H."/>
            <person name="Long T.M."/>
            <person name="Calvey C.H."/>
            <person name="Aerts A.L."/>
            <person name="Barry K.W."/>
            <person name="Choi C."/>
            <person name="Clum A."/>
            <person name="Coughlan A.Y."/>
            <person name="Deshpande S."/>
            <person name="Douglass A.P."/>
            <person name="Hanson S.J."/>
            <person name="Klenk H.-P."/>
            <person name="LaButti K.M."/>
            <person name="Lapidus A."/>
            <person name="Lindquist E.A."/>
            <person name="Lipzen A.M."/>
            <person name="Meier-Kolthoff J.P."/>
            <person name="Ohm R.A."/>
            <person name="Otillar R.P."/>
            <person name="Pangilinan J.L."/>
            <person name="Peng Y."/>
            <person name="Rokas A."/>
            <person name="Rosa C.A."/>
            <person name="Scheuner C."/>
            <person name="Sibirny A.A."/>
            <person name="Slot J.C."/>
            <person name="Stielow J.B."/>
            <person name="Sun H."/>
            <person name="Kurtzman C.P."/>
            <person name="Blackwell M."/>
            <person name="Grigoriev I.V."/>
            <person name="Jeffries T.W."/>
        </authorList>
    </citation>
    <scope>NUCLEOTIDE SEQUENCE [LARGE SCALE GENOMIC DNA]</scope>
    <source>
        <strain evidence="2">NRRL Y-1626</strain>
    </source>
</reference>
<protein>
    <submittedName>
        <fullName evidence="1">Uncharacterized protein</fullName>
    </submittedName>
</protein>
<organism evidence="1 2">
    <name type="scientific">Hanseniaspora valbyensis NRRL Y-1626</name>
    <dbReference type="NCBI Taxonomy" id="766949"/>
    <lineage>
        <taxon>Eukaryota</taxon>
        <taxon>Fungi</taxon>
        <taxon>Dikarya</taxon>
        <taxon>Ascomycota</taxon>
        <taxon>Saccharomycotina</taxon>
        <taxon>Saccharomycetes</taxon>
        <taxon>Saccharomycodales</taxon>
        <taxon>Saccharomycodaceae</taxon>
        <taxon>Hanseniaspora</taxon>
    </lineage>
</organism>
<comment type="caution">
    <text evidence="1">The sequence shown here is derived from an EMBL/GenBank/DDBJ whole genome shotgun (WGS) entry which is preliminary data.</text>
</comment>
<gene>
    <name evidence="1" type="ORF">HANVADRAFT_54200</name>
</gene>
<accession>A0A1B7T8C9</accession>
<dbReference type="AlphaFoldDB" id="A0A1B7T8C9"/>
<sequence length="84" mass="9664">MSENKNNDNVKLLKLLKVLINELKQENTDKPANEVDINDDIGTMLKYLQLMSVLEGNDTKTSNINEANIEKYIQKLKENTENIK</sequence>